<evidence type="ECO:0000256" key="1">
    <source>
        <dbReference type="SAM" id="MobiDB-lite"/>
    </source>
</evidence>
<proteinExistence type="predicted"/>
<organism evidence="3 4">
    <name type="scientific">Parathielavia appendiculata</name>
    <dbReference type="NCBI Taxonomy" id="2587402"/>
    <lineage>
        <taxon>Eukaryota</taxon>
        <taxon>Fungi</taxon>
        <taxon>Dikarya</taxon>
        <taxon>Ascomycota</taxon>
        <taxon>Pezizomycotina</taxon>
        <taxon>Sordariomycetes</taxon>
        <taxon>Sordariomycetidae</taxon>
        <taxon>Sordariales</taxon>
        <taxon>Chaetomiaceae</taxon>
        <taxon>Parathielavia</taxon>
    </lineage>
</organism>
<evidence type="ECO:0000313" key="3">
    <source>
        <dbReference type="EMBL" id="KAK4123658.1"/>
    </source>
</evidence>
<dbReference type="RefSeq" id="XP_062647429.1">
    <property type="nucleotide sequence ID" value="XM_062792921.1"/>
</dbReference>
<keyword evidence="4" id="KW-1185">Reference proteome</keyword>
<sequence length="468" mass="51673">MSGWFPIGRDDSGGWRLDIVALLAVTGESFIGEHAQALTSSKLCLLPRIMPAPHALLQPRRPASLPRETAKVCGVHSGIVLDTLNFFANIIHPIDQVRPFAFKVLEIRHSHLLRRKKQKQHSAQLATVGGSGKTADGQAKATGVTFPDPEPGNAVPQGLRRRPTMKETVAEFASNAPTVLNAHEALNVELIPPDNLSDPSDKDELARVGAAFSSPLHLLTIVSFLITIGLVIAGALWEDGTALLAVGLASITTTTISFAARWKPYINGRPPSAAGPPGDIMIRTKEGAFLLIKCTEAVARELYSGVDECYYFVSGFKYRLLMTLSAAFLMPSVILLGNCSFNMQALVGAAYLSLNIAYWMIGLLPLRASWDLTRYDVRDITPEDARKADQVTDPEDLREGLPTYTRTLWFAIRETKEIEWAQRSGSYPATPEWDEWATRALDKARKQNRVWEAIKWKNEIMFNGTRRD</sequence>
<evidence type="ECO:0000256" key="2">
    <source>
        <dbReference type="SAM" id="Phobius"/>
    </source>
</evidence>
<feature type="region of interest" description="Disordered" evidence="1">
    <location>
        <begin position="116"/>
        <end position="161"/>
    </location>
</feature>
<keyword evidence="2" id="KW-1133">Transmembrane helix</keyword>
<reference evidence="3" key="1">
    <citation type="journal article" date="2023" name="Mol. Phylogenet. Evol.">
        <title>Genome-scale phylogeny and comparative genomics of the fungal order Sordariales.</title>
        <authorList>
            <person name="Hensen N."/>
            <person name="Bonometti L."/>
            <person name="Westerberg I."/>
            <person name="Brannstrom I.O."/>
            <person name="Guillou S."/>
            <person name="Cros-Aarteil S."/>
            <person name="Calhoun S."/>
            <person name="Haridas S."/>
            <person name="Kuo A."/>
            <person name="Mondo S."/>
            <person name="Pangilinan J."/>
            <person name="Riley R."/>
            <person name="LaButti K."/>
            <person name="Andreopoulos B."/>
            <person name="Lipzen A."/>
            <person name="Chen C."/>
            <person name="Yan M."/>
            <person name="Daum C."/>
            <person name="Ng V."/>
            <person name="Clum A."/>
            <person name="Steindorff A."/>
            <person name="Ohm R.A."/>
            <person name="Martin F."/>
            <person name="Silar P."/>
            <person name="Natvig D.O."/>
            <person name="Lalanne C."/>
            <person name="Gautier V."/>
            <person name="Ament-Velasquez S.L."/>
            <person name="Kruys A."/>
            <person name="Hutchinson M.I."/>
            <person name="Powell A.J."/>
            <person name="Barry K."/>
            <person name="Miller A.N."/>
            <person name="Grigoriev I.V."/>
            <person name="Debuchy R."/>
            <person name="Gladieux P."/>
            <person name="Hiltunen Thoren M."/>
            <person name="Johannesson H."/>
        </authorList>
    </citation>
    <scope>NUCLEOTIDE SEQUENCE</scope>
    <source>
        <strain evidence="3">CBS 731.68</strain>
    </source>
</reference>
<feature type="transmembrane region" description="Helical" evidence="2">
    <location>
        <begin position="242"/>
        <end position="260"/>
    </location>
</feature>
<evidence type="ECO:0000313" key="4">
    <source>
        <dbReference type="Proteomes" id="UP001302602"/>
    </source>
</evidence>
<feature type="transmembrane region" description="Helical" evidence="2">
    <location>
        <begin position="343"/>
        <end position="364"/>
    </location>
</feature>
<accession>A0AAN6TZI9</accession>
<protein>
    <submittedName>
        <fullName evidence="3">Uncharacterized protein</fullName>
    </submittedName>
</protein>
<keyword evidence="2" id="KW-0812">Transmembrane</keyword>
<reference evidence="3" key="2">
    <citation type="submission" date="2023-05" db="EMBL/GenBank/DDBJ databases">
        <authorList>
            <consortium name="Lawrence Berkeley National Laboratory"/>
            <person name="Steindorff A."/>
            <person name="Hensen N."/>
            <person name="Bonometti L."/>
            <person name="Westerberg I."/>
            <person name="Brannstrom I.O."/>
            <person name="Guillou S."/>
            <person name="Cros-Aarteil S."/>
            <person name="Calhoun S."/>
            <person name="Haridas S."/>
            <person name="Kuo A."/>
            <person name="Mondo S."/>
            <person name="Pangilinan J."/>
            <person name="Riley R."/>
            <person name="Labutti K."/>
            <person name="Andreopoulos B."/>
            <person name="Lipzen A."/>
            <person name="Chen C."/>
            <person name="Yanf M."/>
            <person name="Daum C."/>
            <person name="Ng V."/>
            <person name="Clum A."/>
            <person name="Ohm R."/>
            <person name="Martin F."/>
            <person name="Silar P."/>
            <person name="Natvig D."/>
            <person name="Lalanne C."/>
            <person name="Gautier V."/>
            <person name="Ament-Velasquez S.L."/>
            <person name="Kruys A."/>
            <person name="Hutchinson M.I."/>
            <person name="Powell A.J."/>
            <person name="Barry K."/>
            <person name="Miller A.N."/>
            <person name="Grigoriev I.V."/>
            <person name="Debuchy R."/>
            <person name="Gladieux P."/>
            <person name="Thoren M.H."/>
            <person name="Johannesson H."/>
        </authorList>
    </citation>
    <scope>NUCLEOTIDE SEQUENCE</scope>
    <source>
        <strain evidence="3">CBS 731.68</strain>
    </source>
</reference>
<feature type="transmembrane region" description="Helical" evidence="2">
    <location>
        <begin position="216"/>
        <end position="236"/>
    </location>
</feature>
<gene>
    <name evidence="3" type="ORF">N657DRAFT_645241</name>
</gene>
<feature type="transmembrane region" description="Helical" evidence="2">
    <location>
        <begin position="320"/>
        <end position="337"/>
    </location>
</feature>
<dbReference type="AlphaFoldDB" id="A0AAN6TZI9"/>
<comment type="caution">
    <text evidence="3">The sequence shown here is derived from an EMBL/GenBank/DDBJ whole genome shotgun (WGS) entry which is preliminary data.</text>
</comment>
<dbReference type="GeneID" id="87829690"/>
<dbReference type="Proteomes" id="UP001302602">
    <property type="component" value="Unassembled WGS sequence"/>
</dbReference>
<dbReference type="EMBL" id="MU853228">
    <property type="protein sequence ID" value="KAK4123658.1"/>
    <property type="molecule type" value="Genomic_DNA"/>
</dbReference>
<keyword evidence="2" id="KW-0472">Membrane</keyword>
<name>A0AAN6TZI9_9PEZI</name>